<dbReference type="Gene3D" id="2.30.30.140">
    <property type="match status" value="1"/>
</dbReference>
<feature type="compositionally biased region" description="Basic and acidic residues" evidence="1">
    <location>
        <begin position="385"/>
        <end position="401"/>
    </location>
</feature>
<feature type="compositionally biased region" description="Basic and acidic residues" evidence="1">
    <location>
        <begin position="456"/>
        <end position="466"/>
    </location>
</feature>
<gene>
    <name evidence="3" type="ORF">NCGR_LOCUS18801</name>
</gene>
<feature type="compositionally biased region" description="Basic residues" evidence="1">
    <location>
        <begin position="313"/>
        <end position="322"/>
    </location>
</feature>
<feature type="compositionally biased region" description="Basic and acidic residues" evidence="1">
    <location>
        <begin position="365"/>
        <end position="375"/>
    </location>
</feature>
<dbReference type="EMBL" id="CAJGYO010000005">
    <property type="protein sequence ID" value="CAD6227860.1"/>
    <property type="molecule type" value="Genomic_DNA"/>
</dbReference>
<feature type="region of interest" description="Disordered" evidence="1">
    <location>
        <begin position="672"/>
        <end position="703"/>
    </location>
</feature>
<dbReference type="Proteomes" id="UP000604825">
    <property type="component" value="Unassembled WGS sequence"/>
</dbReference>
<proteinExistence type="predicted"/>
<evidence type="ECO:0000259" key="2">
    <source>
        <dbReference type="Pfam" id="PF00855"/>
    </source>
</evidence>
<name>A0A811NS48_9POAL</name>
<dbReference type="SUPFAM" id="SSF63748">
    <property type="entry name" value="Tudor/PWWP/MBT"/>
    <property type="match status" value="1"/>
</dbReference>
<feature type="compositionally biased region" description="Polar residues" evidence="1">
    <location>
        <begin position="692"/>
        <end position="701"/>
    </location>
</feature>
<feature type="region of interest" description="Disordered" evidence="1">
    <location>
        <begin position="1"/>
        <end position="81"/>
    </location>
</feature>
<keyword evidence="4" id="KW-1185">Reference proteome</keyword>
<feature type="region of interest" description="Disordered" evidence="1">
    <location>
        <begin position="727"/>
        <end position="775"/>
    </location>
</feature>
<feature type="compositionally biased region" description="Acidic residues" evidence="1">
    <location>
        <begin position="332"/>
        <end position="341"/>
    </location>
</feature>
<accession>A0A811NS48</accession>
<feature type="domain" description="PWWP" evidence="2">
    <location>
        <begin position="114"/>
        <end position="181"/>
    </location>
</feature>
<feature type="compositionally biased region" description="Pro residues" evidence="1">
    <location>
        <begin position="46"/>
        <end position="58"/>
    </location>
</feature>
<feature type="region of interest" description="Disordered" evidence="1">
    <location>
        <begin position="291"/>
        <end position="632"/>
    </location>
</feature>
<evidence type="ECO:0000256" key="1">
    <source>
        <dbReference type="SAM" id="MobiDB-lite"/>
    </source>
</evidence>
<sequence>MADSRGTASKSADKDSTSTRPARLRVMRPEVKEFLTSPRRSRPKKQPPPPLPPPPPPPPRKEKVKERKKKEKEKAATGEEKFERAQYNCAFQDEDEGAATSRRRSWSGVGAEPPWWPGQVFDAADASEIALQHRKAGAPLVAYFWDRTFAWSDPSALLPFRANFRRLSAQSTMSSFVSAIDSTLQEVGRRVEAGLSCGCFSSSIATKQEVQNSGVRQGAYGAAVDSVYTRDAFHGKTFLDYISALGKKPLAGADLLDLATAKAQLRAFNRSRGSRDLPEFVMFEGIEEITEMTHTKGERMHKRSEDDVPSKEKKSRRAGSSRRKGEALPEAGNEDAMDEDSNGGAADDTLSQGKRSKRMKSSSKKKTDISKHLDGLKTGPVADSRTLDKKTVDDVLSERKSGRMLRSTSKKEDALEGLKRLAKDGSEELTGKSKDAPVLKENNQRHGAGSAHKKGRITEDGYHRLGDSNAEDLTSPGKRRSGHNENSISKQVSISEHGRKKKKLSELMAETGRPNSASGGKGKTRGKHLLHDSAEKAEDPDRHSKDTLVTRKRKKLNTLGDLSSQSEPLSRKKSTEVGELMSKAAGSSMLQAAPAVRANSGVSQTKPRRAKHRQVNAEDKSPRPVKVNQGNSEAISEESLSCGEMLWQLSVAACGLKQREKITPTSVNFFTDFRKNSNFSSSDVNEGMPEKATNTESTPSEQPIADHMQDDYWADILINVEEPLSSLKKKKDESKKRANKKAPQVKKPPVNSSATAENADEPRSEGNQDTENGEQLGNETKLFSANGSQPNAGTKSGEEMENSFLSGLVLHFSRPSAIPSRSDLIKIFSQYGPVNEAKADVANSASSAQVIFKRRMDAEAAFAGAGKISALGPALVSFRLTDFPASASGNKASHVASKSE</sequence>
<dbReference type="OrthoDB" id="62853at2759"/>
<dbReference type="InterPro" id="IPR000313">
    <property type="entry name" value="PWWP_dom"/>
</dbReference>
<dbReference type="AlphaFoldDB" id="A0A811NS48"/>
<feature type="compositionally biased region" description="Basic and acidic residues" evidence="1">
    <location>
        <begin position="409"/>
        <end position="444"/>
    </location>
</feature>
<organism evidence="3 4">
    <name type="scientific">Miscanthus lutarioriparius</name>
    <dbReference type="NCBI Taxonomy" id="422564"/>
    <lineage>
        <taxon>Eukaryota</taxon>
        <taxon>Viridiplantae</taxon>
        <taxon>Streptophyta</taxon>
        <taxon>Embryophyta</taxon>
        <taxon>Tracheophyta</taxon>
        <taxon>Spermatophyta</taxon>
        <taxon>Magnoliopsida</taxon>
        <taxon>Liliopsida</taxon>
        <taxon>Poales</taxon>
        <taxon>Poaceae</taxon>
        <taxon>PACMAD clade</taxon>
        <taxon>Panicoideae</taxon>
        <taxon>Andropogonodae</taxon>
        <taxon>Andropogoneae</taxon>
        <taxon>Saccharinae</taxon>
        <taxon>Miscanthus</taxon>
    </lineage>
</organism>
<comment type="caution">
    <text evidence="3">The sequence shown here is derived from an EMBL/GenBank/DDBJ whole genome shotgun (WGS) entry which is preliminary data.</text>
</comment>
<feature type="compositionally biased region" description="Basic and acidic residues" evidence="1">
    <location>
        <begin position="72"/>
        <end position="81"/>
    </location>
</feature>
<feature type="compositionally biased region" description="Polar residues" evidence="1">
    <location>
        <begin position="484"/>
        <end position="494"/>
    </location>
</feature>
<evidence type="ECO:0000313" key="4">
    <source>
        <dbReference type="Proteomes" id="UP000604825"/>
    </source>
</evidence>
<protein>
    <recommendedName>
        <fullName evidence="2">PWWP domain-containing protein</fullName>
    </recommendedName>
</protein>
<dbReference type="PANTHER" id="PTHR35491:SF7">
    <property type="entry name" value="OS11G0303500 PROTEIN"/>
    <property type="match status" value="1"/>
</dbReference>
<dbReference type="CDD" id="cd05162">
    <property type="entry name" value="PWWP"/>
    <property type="match status" value="1"/>
</dbReference>
<feature type="compositionally biased region" description="Basic residues" evidence="1">
    <location>
        <begin position="354"/>
        <end position="364"/>
    </location>
</feature>
<reference evidence="3" key="1">
    <citation type="submission" date="2020-10" db="EMBL/GenBank/DDBJ databases">
        <authorList>
            <person name="Han B."/>
            <person name="Lu T."/>
            <person name="Zhao Q."/>
            <person name="Huang X."/>
            <person name="Zhao Y."/>
        </authorList>
    </citation>
    <scope>NUCLEOTIDE SEQUENCE</scope>
</reference>
<dbReference type="Pfam" id="PF00855">
    <property type="entry name" value="PWWP"/>
    <property type="match status" value="1"/>
</dbReference>
<dbReference type="PANTHER" id="PTHR35491">
    <property type="entry name" value="OS12G0638500-LIKE PROTEIN"/>
    <property type="match status" value="1"/>
</dbReference>
<feature type="compositionally biased region" description="Polar residues" evidence="1">
    <location>
        <begin position="1"/>
        <end position="10"/>
    </location>
</feature>
<evidence type="ECO:0000313" key="3">
    <source>
        <dbReference type="EMBL" id="CAD6227860.1"/>
    </source>
</evidence>
<feature type="compositionally biased region" description="Basic and acidic residues" evidence="1">
    <location>
        <begin position="529"/>
        <end position="549"/>
    </location>
</feature>
<feature type="compositionally biased region" description="Basic and acidic residues" evidence="1">
    <location>
        <begin position="291"/>
        <end position="312"/>
    </location>
</feature>